<gene>
    <name evidence="2" type="ORF">AvaD_0013</name>
</gene>
<dbReference type="EMBL" id="KC733807">
    <property type="protein sequence ID" value="AGO03680.1"/>
    <property type="molecule type" value="Genomic_DNA"/>
</dbReference>
<keyword evidence="1" id="KW-0812">Transmembrane</keyword>
<keyword evidence="1" id="KW-1133">Transmembrane helix</keyword>
<reference evidence="2" key="1">
    <citation type="journal article" date="2013" name="Russ. J. Genet.">
        <title>New low-copy plasmid of cyanobacteria Anabaena variabilis.</title>
        <authorList>
            <person name="Mardanov A.V."/>
            <person name="Beletsky A.V."/>
            <person name="Gumerov V.M."/>
            <person name="Karbisheva E.A."/>
            <person name="Mikheeva L.E."/>
        </authorList>
    </citation>
    <scope>NUCLEOTIDE SEQUENCE</scope>
    <source>
        <strain evidence="2">ATCC 29413</strain>
        <plasmid evidence="2">D</plasmid>
    </source>
</reference>
<keyword evidence="1" id="KW-0472">Membrane</keyword>
<feature type="transmembrane region" description="Helical" evidence="1">
    <location>
        <begin position="44"/>
        <end position="63"/>
    </location>
</feature>
<sequence>MLAFAPNAIVVPPIASNLQTGMMLHTFMYICYIQRVFKPFVKHLFLTGITCVYLKCTIVFLKLKVLIKLFNFIINNDAYISNFFSFLPTKAMVL</sequence>
<accession>R9WTJ8</accession>
<organism evidence="2">
    <name type="scientific">Trichormus variabilis (strain ATCC 29413 / PCC 7937)</name>
    <name type="common">Anabaena variabilis</name>
    <dbReference type="NCBI Taxonomy" id="240292"/>
    <lineage>
        <taxon>Bacteria</taxon>
        <taxon>Bacillati</taxon>
        <taxon>Cyanobacteriota</taxon>
        <taxon>Cyanophyceae</taxon>
        <taxon>Nostocales</taxon>
        <taxon>Nostocaceae</taxon>
        <taxon>Trichormus</taxon>
    </lineage>
</organism>
<protein>
    <submittedName>
        <fullName evidence="2">Uncharacterized protein</fullName>
    </submittedName>
</protein>
<geneLocation type="plasmid" evidence="2">
    <name>D</name>
</geneLocation>
<dbReference type="AlphaFoldDB" id="R9WTJ8"/>
<keyword evidence="2" id="KW-0614">Plasmid</keyword>
<evidence type="ECO:0000256" key="1">
    <source>
        <dbReference type="SAM" id="Phobius"/>
    </source>
</evidence>
<name>R9WTJ8_TRIV2</name>
<evidence type="ECO:0000313" key="2">
    <source>
        <dbReference type="EMBL" id="AGO03680.1"/>
    </source>
</evidence>
<proteinExistence type="predicted"/>